<name>A0A9P7QW48_9PEZI</name>
<feature type="region of interest" description="Disordered" evidence="1">
    <location>
        <begin position="421"/>
        <end position="501"/>
    </location>
</feature>
<dbReference type="AlphaFoldDB" id="A0A9P7QW48"/>
<dbReference type="EMBL" id="JAESDN010000010">
    <property type="protein sequence ID" value="KAG7044288.1"/>
    <property type="molecule type" value="Genomic_DNA"/>
</dbReference>
<sequence length="816" mass="93635">MASKKPGKRAREANRNGQNSSGGQGKGSGQGVTKSKGKSRRNGKGQSGESLLQCFERHSRFVESLSKPDAVPQTSDREFRTYENDRNRLAKLAKSPEGLEYWLAEERRKEEEAKKKNSQKMKKEAEQQAKNSRTQDEREYAQLVHQWHSTESERGVSAFQKCLNLDQQAVDSASLPTHSLETPVCFSLWSANMCQNWGHVDIPNGILCLESDHLATFQAGGQMCRGTIIWNKRPLKIMTLPFPYPDVAYPPKSQKLFSLACANGAALGGIRYEHCTSYICIYDRERLRLTLHRELINPSGFTSRWKNPHHFTTEWVDIWGVRIEAGQVQSALSATPSLSRGQPFEPLENENNLPSGSTGLRDVKMEHFEEDQVHVGEEDQVLVKDEDQTLVAEENNVSFHDVDHVPVGRGDQVLVNGEDHISSHEENHVLIDEEREQGEEEQEEGYEEDSHEEAYQEGYEEDYEEEDYEEEDYEEDDCEEDEDDPHAEETDSEYGNEPYDLNDMESCLKLSPIRSWRGIILPTDDDRSREDTPPPLRFTQPSPEEQEAILNGRPVELWYVGGALDEAKEYRHSDLSFRADWLQKELDRRWSIYNAEVQTFETDIALRYKLHEEMKARVVQEDQAITAAREGLSSASFPSFDLPTIYTGDKYQGSRWRLYSPEFLRTYSDPFMECDSNNYFIISREDDRPDRASSCHASIHLTCREVRIDLCPERWPRTAKGFNKPFFATVSEVVFDDYANEDCHLILNPRSRVAVALVTSELIKVSVQSSIINPPEHRDKWEPRENFDGQVPTVFEFYGVLDRGSDRVHAFLEVEG</sequence>
<evidence type="ECO:0000313" key="2">
    <source>
        <dbReference type="EMBL" id="KAG7044288.1"/>
    </source>
</evidence>
<keyword evidence="3" id="KW-1185">Reference proteome</keyword>
<feature type="region of interest" description="Disordered" evidence="1">
    <location>
        <begin position="521"/>
        <end position="545"/>
    </location>
</feature>
<accession>A0A9P7QW48</accession>
<evidence type="ECO:0000256" key="1">
    <source>
        <dbReference type="SAM" id="MobiDB-lite"/>
    </source>
</evidence>
<dbReference type="Proteomes" id="UP000699042">
    <property type="component" value="Unassembled WGS sequence"/>
</dbReference>
<reference evidence="2" key="1">
    <citation type="submission" date="2021-05" db="EMBL/GenBank/DDBJ databases">
        <title>Comparative genomics of three Colletotrichum scovillei strains and genetic complementation revealed genes involved fungal growth and virulence on chili pepper.</title>
        <authorList>
            <person name="Hsieh D.-K."/>
            <person name="Chuang S.-C."/>
            <person name="Chen C.-Y."/>
            <person name="Chao Y.-T."/>
            <person name="Lu M.-Y.J."/>
            <person name="Lee M.-H."/>
            <person name="Shih M.-C."/>
        </authorList>
    </citation>
    <scope>NUCLEOTIDE SEQUENCE</scope>
    <source>
        <strain evidence="2">Coll-153</strain>
    </source>
</reference>
<comment type="caution">
    <text evidence="2">The sequence shown here is derived from an EMBL/GenBank/DDBJ whole genome shotgun (WGS) entry which is preliminary data.</text>
</comment>
<feature type="compositionally biased region" description="Basic and acidic residues" evidence="1">
    <location>
        <begin position="421"/>
        <end position="432"/>
    </location>
</feature>
<feature type="compositionally biased region" description="Acidic residues" evidence="1">
    <location>
        <begin position="433"/>
        <end position="451"/>
    </location>
</feature>
<feature type="compositionally biased region" description="Polar residues" evidence="1">
    <location>
        <begin position="349"/>
        <end position="358"/>
    </location>
</feature>
<proteinExistence type="predicted"/>
<feature type="region of interest" description="Disordered" evidence="1">
    <location>
        <begin position="334"/>
        <end position="360"/>
    </location>
</feature>
<evidence type="ECO:0000313" key="3">
    <source>
        <dbReference type="Proteomes" id="UP000699042"/>
    </source>
</evidence>
<protein>
    <submittedName>
        <fullName evidence="2">Aflatoxin B1 aldehyde reductase member 2</fullName>
    </submittedName>
</protein>
<gene>
    <name evidence="2" type="ORF">JMJ77_003751</name>
</gene>
<feature type="compositionally biased region" description="Gly residues" evidence="1">
    <location>
        <begin position="20"/>
        <end position="30"/>
    </location>
</feature>
<feature type="region of interest" description="Disordered" evidence="1">
    <location>
        <begin position="111"/>
        <end position="137"/>
    </location>
</feature>
<feature type="compositionally biased region" description="Acidic residues" evidence="1">
    <location>
        <begin position="458"/>
        <end position="494"/>
    </location>
</feature>
<feature type="region of interest" description="Disordered" evidence="1">
    <location>
        <begin position="1"/>
        <end position="82"/>
    </location>
</feature>
<organism evidence="2 3">
    <name type="scientific">Colletotrichum scovillei</name>
    <dbReference type="NCBI Taxonomy" id="1209932"/>
    <lineage>
        <taxon>Eukaryota</taxon>
        <taxon>Fungi</taxon>
        <taxon>Dikarya</taxon>
        <taxon>Ascomycota</taxon>
        <taxon>Pezizomycotina</taxon>
        <taxon>Sordariomycetes</taxon>
        <taxon>Hypocreomycetidae</taxon>
        <taxon>Glomerellales</taxon>
        <taxon>Glomerellaceae</taxon>
        <taxon>Colletotrichum</taxon>
        <taxon>Colletotrichum acutatum species complex</taxon>
    </lineage>
</organism>